<dbReference type="InterPro" id="IPR002504">
    <property type="entry name" value="NADK"/>
</dbReference>
<sequence length="362" mass="38795">MRMICQTGKGSTVGIIANPASGRDIRRLISAASGVTIAEKTSIVRRLCMGLKVAGIQTVYMYSDRAGIAGTLLRNKEHGEAVTGELWPEFELLDMPVEEKAIDTIRAVERMVELGVSVIIVLGGDGTHRLVANNCGAIPIIGLSTGTNNAFPHFYEATVAGMAAGLVAGGAVSLCEATRRNKVLRVEINGRCRDLALVDLCLTDDMWVGARAMWKPERVKEIFVTFAEADAIGLSSVAGFANPIPRDSGQGLHLTLCPPGEGMLTLCAPIAPGLLLPVGIAEMKIIRPHEIIPVTMDRGIVTLDGEREFAFRQEDEVHVWLDLDGPFTIDVPKVMHIAAERGMFTLPSAYISGGSVRPEGVE</sequence>
<dbReference type="STRING" id="29542.A6070_01755"/>
<accession>A0A1L3GG61</accession>
<dbReference type="AlphaFoldDB" id="A0A1L3GG61"/>
<dbReference type="Pfam" id="PF01513">
    <property type="entry name" value="NAD_kinase"/>
    <property type="match status" value="1"/>
</dbReference>
<dbReference type="Gene3D" id="3.40.50.10330">
    <property type="entry name" value="Probable inorganic polyphosphate/atp-NAD kinase, domain 1"/>
    <property type="match status" value="1"/>
</dbReference>
<protein>
    <recommendedName>
        <fullName evidence="3">ATP-NAD kinase</fullName>
    </recommendedName>
</protein>
<dbReference type="GO" id="GO:0003951">
    <property type="term" value="F:NAD+ kinase activity"/>
    <property type="evidence" value="ECO:0007669"/>
    <property type="project" value="InterPro"/>
</dbReference>
<dbReference type="PIRSF" id="PIRSF018567">
    <property type="entry name" value="AcoX"/>
    <property type="match status" value="1"/>
</dbReference>
<dbReference type="GO" id="GO:0051287">
    <property type="term" value="F:NAD binding"/>
    <property type="evidence" value="ECO:0007669"/>
    <property type="project" value="UniProtKB-ARBA"/>
</dbReference>
<evidence type="ECO:0008006" key="3">
    <source>
        <dbReference type="Google" id="ProtNLM"/>
    </source>
</evidence>
<dbReference type="GO" id="GO:0006741">
    <property type="term" value="P:NADP+ biosynthetic process"/>
    <property type="evidence" value="ECO:0007669"/>
    <property type="project" value="InterPro"/>
</dbReference>
<dbReference type="EMBL" id="CP015518">
    <property type="protein sequence ID" value="APG24932.1"/>
    <property type="molecule type" value="Genomic_DNA"/>
</dbReference>
<evidence type="ECO:0000313" key="1">
    <source>
        <dbReference type="EMBL" id="APG24932.1"/>
    </source>
</evidence>
<dbReference type="InterPro" id="IPR039065">
    <property type="entry name" value="AcoX-like"/>
</dbReference>
<dbReference type="InterPro" id="IPR011391">
    <property type="entry name" value="AcoX_kinase"/>
</dbReference>
<dbReference type="InterPro" id="IPR016064">
    <property type="entry name" value="NAD/diacylglycerol_kinase_sf"/>
</dbReference>
<dbReference type="PANTHER" id="PTHR40697">
    <property type="entry name" value="ACETOIN CATABOLISM PROTEIN X"/>
    <property type="match status" value="1"/>
</dbReference>
<organism evidence="1 2">
    <name type="scientific">Syntrophotalea acetylenica</name>
    <name type="common">Pelobacter acetylenicus</name>
    <dbReference type="NCBI Taxonomy" id="29542"/>
    <lineage>
        <taxon>Bacteria</taxon>
        <taxon>Pseudomonadati</taxon>
        <taxon>Thermodesulfobacteriota</taxon>
        <taxon>Desulfuromonadia</taxon>
        <taxon>Desulfuromonadales</taxon>
        <taxon>Syntrophotaleaceae</taxon>
        <taxon>Syntrophotalea</taxon>
    </lineage>
</organism>
<evidence type="ECO:0000313" key="2">
    <source>
        <dbReference type="Proteomes" id="UP000182264"/>
    </source>
</evidence>
<reference evidence="1 2" key="1">
    <citation type="journal article" date="2017" name="Genome Announc.">
        <title>Complete Genome Sequences of Two Acetylene-Fermenting Pelobacter acetylenicus Strains.</title>
        <authorList>
            <person name="Sutton J.M."/>
            <person name="Baesman S.M."/>
            <person name="Fierst J.L."/>
            <person name="Poret-Peterson A.T."/>
            <person name="Oremland R.S."/>
            <person name="Dunlap D.S."/>
            <person name="Akob D.M."/>
        </authorList>
    </citation>
    <scope>NUCLEOTIDE SEQUENCE [LARGE SCALE GENOMIC DNA]</scope>
    <source>
        <strain evidence="1 2">DSM 3247</strain>
    </source>
</reference>
<dbReference type="PANTHER" id="PTHR40697:SF3">
    <property type="entry name" value="ACETOIN CATABOLISM PROTEIN X"/>
    <property type="match status" value="1"/>
</dbReference>
<dbReference type="GO" id="GO:0005524">
    <property type="term" value="F:ATP binding"/>
    <property type="evidence" value="ECO:0007669"/>
    <property type="project" value="UniProtKB-ARBA"/>
</dbReference>
<keyword evidence="2" id="KW-1185">Reference proteome</keyword>
<proteinExistence type="predicted"/>
<gene>
    <name evidence="1" type="ORF">A7E75_07795</name>
</gene>
<dbReference type="Proteomes" id="UP000182264">
    <property type="component" value="Chromosome"/>
</dbReference>
<dbReference type="SUPFAM" id="SSF111331">
    <property type="entry name" value="NAD kinase/diacylglycerol kinase-like"/>
    <property type="match status" value="1"/>
</dbReference>
<dbReference type="InterPro" id="IPR017438">
    <property type="entry name" value="ATP-NAD_kinase_N"/>
</dbReference>
<name>A0A1L3GG61_SYNAC</name>